<gene>
    <name evidence="1" type="ORF">RBH19_12590</name>
</gene>
<dbReference type="Proteomes" id="UP001239019">
    <property type="component" value="Unassembled WGS sequence"/>
</dbReference>
<proteinExistence type="predicted"/>
<sequence>MHTLACMADVPAADWNALVDSDQPALRHEFLHQLEFSRAATPDTGWVPAHRLEHDSQGGLMAALPLYEKQHSFGEFVFDFALADAWQRQGLAYYPKLLSAIPFSPLPGPRLLGQDDSARERLAVAMESMADGERYSTAHVLFCLPRDLTLLRERGWISRHGCRFLWQNQGHETFDDWLRTFRAKKRKNLLRERRRVHDQGVRFLWREGEALASADWTGLYALYARTYHLRGQRPYLPPDFFRGLAGSMPGQLLIIEAYDREDELIAMAFCLKGTETLYGRHWGAARDLDGLHFETCYYQGIDYCLQNRLRAFDPGTQGEHKLLRGFEPIETASMHWIPSGPLRRAVADYAAAEARHNQDYMNVARQHLPFHRDAGEGP</sequence>
<evidence type="ECO:0000313" key="2">
    <source>
        <dbReference type="Proteomes" id="UP001239019"/>
    </source>
</evidence>
<dbReference type="PANTHER" id="PTHR47017">
    <property type="entry name" value="ACYL-COA"/>
    <property type="match status" value="1"/>
</dbReference>
<dbReference type="Pfam" id="PF04339">
    <property type="entry name" value="FemAB_like"/>
    <property type="match status" value="1"/>
</dbReference>
<dbReference type="InterPro" id="IPR007434">
    <property type="entry name" value="FemAB-like"/>
</dbReference>
<dbReference type="PANTHER" id="PTHR47017:SF1">
    <property type="entry name" value="ACYL-COA"/>
    <property type="match status" value="1"/>
</dbReference>
<dbReference type="SUPFAM" id="SSF55729">
    <property type="entry name" value="Acyl-CoA N-acyltransferases (Nat)"/>
    <property type="match status" value="1"/>
</dbReference>
<reference evidence="1 2" key="1">
    <citation type="submission" date="2023-08" db="EMBL/GenBank/DDBJ databases">
        <title>Whole-genome sequencing of halo(alkali)philic microorganisms from hypersaline lakes.</title>
        <authorList>
            <person name="Sorokin D.Y."/>
            <person name="Abbas B."/>
            <person name="Merkel A.Y."/>
        </authorList>
    </citation>
    <scope>NUCLEOTIDE SEQUENCE [LARGE SCALE GENOMIC DNA]</scope>
    <source>
        <strain evidence="1 2">AB-CW4</strain>
    </source>
</reference>
<keyword evidence="2" id="KW-1185">Reference proteome</keyword>
<comment type="caution">
    <text evidence="1">The sequence shown here is derived from an EMBL/GenBank/DDBJ whole genome shotgun (WGS) entry which is preliminary data.</text>
</comment>
<dbReference type="RefSeq" id="WP_306729207.1">
    <property type="nucleotide sequence ID" value="NZ_JAVDDT010000009.1"/>
</dbReference>
<organism evidence="1 2">
    <name type="scientific">Natronospira bacteriovora</name>
    <dbReference type="NCBI Taxonomy" id="3069753"/>
    <lineage>
        <taxon>Bacteria</taxon>
        <taxon>Pseudomonadati</taxon>
        <taxon>Pseudomonadota</taxon>
        <taxon>Gammaproteobacteria</taxon>
        <taxon>Natronospirales</taxon>
        <taxon>Natronospiraceae</taxon>
        <taxon>Natronospira</taxon>
    </lineage>
</organism>
<protein>
    <submittedName>
        <fullName evidence="1">Peptidogalycan biosysnthesis protein</fullName>
    </submittedName>
</protein>
<evidence type="ECO:0000313" key="1">
    <source>
        <dbReference type="EMBL" id="MDQ2070710.1"/>
    </source>
</evidence>
<dbReference type="InterPro" id="IPR016181">
    <property type="entry name" value="Acyl_CoA_acyltransferase"/>
</dbReference>
<dbReference type="Gene3D" id="3.40.630.30">
    <property type="match status" value="1"/>
</dbReference>
<name>A0ABU0WCQ1_9GAMM</name>
<accession>A0ABU0WCQ1</accession>
<dbReference type="EMBL" id="JAVDDT010000009">
    <property type="protein sequence ID" value="MDQ2070710.1"/>
    <property type="molecule type" value="Genomic_DNA"/>
</dbReference>